<keyword evidence="1" id="KW-0812">Transmembrane</keyword>
<keyword evidence="1" id="KW-1133">Transmembrane helix</keyword>
<feature type="transmembrane region" description="Helical" evidence="1">
    <location>
        <begin position="61"/>
        <end position="79"/>
    </location>
</feature>
<dbReference type="Proteomes" id="UP000070700">
    <property type="component" value="Unassembled WGS sequence"/>
</dbReference>
<protein>
    <submittedName>
        <fullName evidence="2">Uncharacterized protein</fullName>
    </submittedName>
</protein>
<dbReference type="EMBL" id="KQ947442">
    <property type="protein sequence ID" value="KUJ06953.1"/>
    <property type="molecule type" value="Genomic_DNA"/>
</dbReference>
<keyword evidence="3" id="KW-1185">Reference proteome</keyword>
<name>A0A132B3Y6_MOLSC</name>
<keyword evidence="1" id="KW-0472">Membrane</keyword>
<dbReference type="AlphaFoldDB" id="A0A132B3Y6"/>
<dbReference type="RefSeq" id="XP_018061308.1">
    <property type="nucleotide sequence ID" value="XM_018207070.1"/>
</dbReference>
<reference evidence="2 3" key="1">
    <citation type="submission" date="2015-10" db="EMBL/GenBank/DDBJ databases">
        <title>Full genome of DAOMC 229536 Phialocephala scopiformis, a fungal endophyte of spruce producing the potent anti-insectan compound rugulosin.</title>
        <authorList>
            <consortium name="DOE Joint Genome Institute"/>
            <person name="Walker A.K."/>
            <person name="Frasz S.L."/>
            <person name="Seifert K.A."/>
            <person name="Miller J.D."/>
            <person name="Mondo S.J."/>
            <person name="Labutti K."/>
            <person name="Lipzen A."/>
            <person name="Dockter R."/>
            <person name="Kennedy M."/>
            <person name="Grigoriev I.V."/>
            <person name="Spatafora J.W."/>
        </authorList>
    </citation>
    <scope>NUCLEOTIDE SEQUENCE [LARGE SCALE GENOMIC DNA]</scope>
    <source>
        <strain evidence="2 3">CBS 120377</strain>
    </source>
</reference>
<gene>
    <name evidence="2" type="ORF">LY89DRAFT_373642</name>
</gene>
<evidence type="ECO:0000313" key="3">
    <source>
        <dbReference type="Proteomes" id="UP000070700"/>
    </source>
</evidence>
<sequence>MSFVSTLTQTTLASAKPPRLGCTGAGSSSKAKGLFVISPTTHLILPHFLDLLFFPLYRSGILLLVAFFCFCEICAANTFQQDGVVILDLLLLEFGKVLEDGSTPGIEESLVIWFSVLRAP</sequence>
<accession>A0A132B3Y6</accession>
<organism evidence="2 3">
    <name type="scientific">Mollisia scopiformis</name>
    <name type="common">Conifer needle endophyte fungus</name>
    <name type="synonym">Phialocephala scopiformis</name>
    <dbReference type="NCBI Taxonomy" id="149040"/>
    <lineage>
        <taxon>Eukaryota</taxon>
        <taxon>Fungi</taxon>
        <taxon>Dikarya</taxon>
        <taxon>Ascomycota</taxon>
        <taxon>Pezizomycotina</taxon>
        <taxon>Leotiomycetes</taxon>
        <taxon>Helotiales</taxon>
        <taxon>Mollisiaceae</taxon>
        <taxon>Mollisia</taxon>
    </lineage>
</organism>
<evidence type="ECO:0000256" key="1">
    <source>
        <dbReference type="SAM" id="Phobius"/>
    </source>
</evidence>
<dbReference type="KEGG" id="psco:LY89DRAFT_373642"/>
<dbReference type="InParanoid" id="A0A132B3Y6"/>
<dbReference type="GeneID" id="28816796"/>
<proteinExistence type="predicted"/>
<evidence type="ECO:0000313" key="2">
    <source>
        <dbReference type="EMBL" id="KUJ06953.1"/>
    </source>
</evidence>